<feature type="region of interest" description="Disordered" evidence="1">
    <location>
        <begin position="39"/>
        <end position="59"/>
    </location>
</feature>
<evidence type="ECO:0000313" key="2">
    <source>
        <dbReference type="EMBL" id="KIM39223.1"/>
    </source>
</evidence>
<name>A0A0C2XNI7_HEBCY</name>
<reference evidence="3" key="2">
    <citation type="submission" date="2015-01" db="EMBL/GenBank/DDBJ databases">
        <title>Evolutionary Origins and Diversification of the Mycorrhizal Mutualists.</title>
        <authorList>
            <consortium name="DOE Joint Genome Institute"/>
            <consortium name="Mycorrhizal Genomics Consortium"/>
            <person name="Kohler A."/>
            <person name="Kuo A."/>
            <person name="Nagy L.G."/>
            <person name="Floudas D."/>
            <person name="Copeland A."/>
            <person name="Barry K.W."/>
            <person name="Cichocki N."/>
            <person name="Veneault-Fourrey C."/>
            <person name="LaButti K."/>
            <person name="Lindquist E.A."/>
            <person name="Lipzen A."/>
            <person name="Lundell T."/>
            <person name="Morin E."/>
            <person name="Murat C."/>
            <person name="Riley R."/>
            <person name="Ohm R."/>
            <person name="Sun H."/>
            <person name="Tunlid A."/>
            <person name="Henrissat B."/>
            <person name="Grigoriev I.V."/>
            <person name="Hibbett D.S."/>
            <person name="Martin F."/>
        </authorList>
    </citation>
    <scope>NUCLEOTIDE SEQUENCE [LARGE SCALE GENOMIC DNA]</scope>
    <source>
        <strain evidence="3">h7</strain>
    </source>
</reference>
<gene>
    <name evidence="2" type="ORF">M413DRAFT_195901</name>
</gene>
<dbReference type="EMBL" id="KN831786">
    <property type="protein sequence ID" value="KIM39223.1"/>
    <property type="molecule type" value="Genomic_DNA"/>
</dbReference>
<keyword evidence="3" id="KW-1185">Reference proteome</keyword>
<dbReference type="AlphaFoldDB" id="A0A0C2XNI7"/>
<proteinExistence type="predicted"/>
<sequence>MVNELDRMENEGEDFEVDEIIGVQFSDDEHGGKEVIGIQFSEDETTSGPVPTGSSKSLPSSPWSFFLLRHHPVVCSSSSF</sequence>
<organism evidence="2 3">
    <name type="scientific">Hebeloma cylindrosporum</name>
    <dbReference type="NCBI Taxonomy" id="76867"/>
    <lineage>
        <taxon>Eukaryota</taxon>
        <taxon>Fungi</taxon>
        <taxon>Dikarya</taxon>
        <taxon>Basidiomycota</taxon>
        <taxon>Agaricomycotina</taxon>
        <taxon>Agaricomycetes</taxon>
        <taxon>Agaricomycetidae</taxon>
        <taxon>Agaricales</taxon>
        <taxon>Agaricineae</taxon>
        <taxon>Hymenogastraceae</taxon>
        <taxon>Hebeloma</taxon>
    </lineage>
</organism>
<dbReference type="Proteomes" id="UP000053424">
    <property type="component" value="Unassembled WGS sequence"/>
</dbReference>
<accession>A0A0C2XNI7</accession>
<evidence type="ECO:0000256" key="1">
    <source>
        <dbReference type="SAM" id="MobiDB-lite"/>
    </source>
</evidence>
<dbReference type="HOGENOM" id="CLU_2590028_0_0_1"/>
<evidence type="ECO:0000313" key="3">
    <source>
        <dbReference type="Proteomes" id="UP000053424"/>
    </source>
</evidence>
<reference evidence="2 3" key="1">
    <citation type="submission" date="2014-04" db="EMBL/GenBank/DDBJ databases">
        <authorList>
            <consortium name="DOE Joint Genome Institute"/>
            <person name="Kuo A."/>
            <person name="Gay G."/>
            <person name="Dore J."/>
            <person name="Kohler A."/>
            <person name="Nagy L.G."/>
            <person name="Floudas D."/>
            <person name="Copeland A."/>
            <person name="Barry K.W."/>
            <person name="Cichocki N."/>
            <person name="Veneault-Fourrey C."/>
            <person name="LaButti K."/>
            <person name="Lindquist E.A."/>
            <person name="Lipzen A."/>
            <person name="Lundell T."/>
            <person name="Morin E."/>
            <person name="Murat C."/>
            <person name="Sun H."/>
            <person name="Tunlid A."/>
            <person name="Henrissat B."/>
            <person name="Grigoriev I.V."/>
            <person name="Hibbett D.S."/>
            <person name="Martin F."/>
            <person name="Nordberg H.P."/>
            <person name="Cantor M.N."/>
            <person name="Hua S.X."/>
        </authorList>
    </citation>
    <scope>NUCLEOTIDE SEQUENCE [LARGE SCALE GENOMIC DNA]</scope>
    <source>
        <strain evidence="3">h7</strain>
    </source>
</reference>
<protein>
    <submittedName>
        <fullName evidence="2">Uncharacterized protein</fullName>
    </submittedName>
</protein>